<protein>
    <recommendedName>
        <fullName evidence="4">HEPN domain-containing protein</fullName>
    </recommendedName>
</protein>
<organism evidence="2 3">
    <name type="scientific">Mycolicibacterium conceptionense</name>
    <dbReference type="NCBI Taxonomy" id="451644"/>
    <lineage>
        <taxon>Bacteria</taxon>
        <taxon>Bacillati</taxon>
        <taxon>Actinomycetota</taxon>
        <taxon>Actinomycetes</taxon>
        <taxon>Mycobacteriales</taxon>
        <taxon>Mycobacteriaceae</taxon>
        <taxon>Mycolicibacterium</taxon>
    </lineage>
</organism>
<dbReference type="AlphaFoldDB" id="A0A0J8U2Y5"/>
<proteinExistence type="predicted"/>
<gene>
    <name evidence="2" type="ORF">ACT17_22745</name>
</gene>
<accession>A0A0J8U2Y5</accession>
<comment type="caution">
    <text evidence="2">The sequence shown here is derived from an EMBL/GenBank/DDBJ whole genome shotgun (WGS) entry which is preliminary data.</text>
</comment>
<feature type="compositionally biased region" description="Basic and acidic residues" evidence="1">
    <location>
        <begin position="17"/>
        <end position="26"/>
    </location>
</feature>
<name>A0A0J8U2Y5_9MYCO</name>
<evidence type="ECO:0000313" key="3">
    <source>
        <dbReference type="Proteomes" id="UP000037594"/>
    </source>
</evidence>
<dbReference type="EMBL" id="LFOD01000025">
    <property type="protein sequence ID" value="KMV15918.1"/>
    <property type="molecule type" value="Genomic_DNA"/>
</dbReference>
<dbReference type="Proteomes" id="UP000037594">
    <property type="component" value="Unassembled WGS sequence"/>
</dbReference>
<dbReference type="PATRIC" id="fig|451644.5.peg.4695"/>
<evidence type="ECO:0008006" key="4">
    <source>
        <dbReference type="Google" id="ProtNLM"/>
    </source>
</evidence>
<reference evidence="2 3" key="1">
    <citation type="submission" date="2015-06" db="EMBL/GenBank/DDBJ databases">
        <title>Genome sequence of Mycobacterium conceptionense strain MLE.</title>
        <authorList>
            <person name="Greninger A.L."/>
            <person name="Cunningham G."/>
            <person name="Chiu C.Y."/>
            <person name="Miller S."/>
        </authorList>
    </citation>
    <scope>NUCLEOTIDE SEQUENCE [LARGE SCALE GENOMIC DNA]</scope>
    <source>
        <strain evidence="2 3">MLE</strain>
    </source>
</reference>
<evidence type="ECO:0000256" key="1">
    <source>
        <dbReference type="SAM" id="MobiDB-lite"/>
    </source>
</evidence>
<evidence type="ECO:0000313" key="2">
    <source>
        <dbReference type="EMBL" id="KMV15918.1"/>
    </source>
</evidence>
<sequence>MVEDPTPVPNITVIPPGHRDRSRMEQSQEPAEVEALIAAGEIERVQPDAELVGGLLALAERHLAATAAIADSDPGGAHTLLFMAAHRAVVAMAEAAGLRTTSGRRDLTAYEAVHVLLDPGRVQVLDAYARMHRRRDDLEYGLAIPEPITVDEVHECTASVREIVELAHQVAGGTL</sequence>
<feature type="region of interest" description="Disordered" evidence="1">
    <location>
        <begin position="1"/>
        <end position="30"/>
    </location>
</feature>